<evidence type="ECO:0000313" key="4">
    <source>
        <dbReference type="Proteomes" id="UP001222325"/>
    </source>
</evidence>
<comment type="caution">
    <text evidence="3">The sequence shown here is derived from an EMBL/GenBank/DDBJ whole genome shotgun (WGS) entry which is preliminary data.</text>
</comment>
<feature type="compositionally biased region" description="Low complexity" evidence="1">
    <location>
        <begin position="34"/>
        <end position="50"/>
    </location>
</feature>
<feature type="domain" description="DUF7330" evidence="2">
    <location>
        <begin position="59"/>
        <end position="234"/>
    </location>
</feature>
<protein>
    <recommendedName>
        <fullName evidence="2">DUF7330 domain-containing protein</fullName>
    </recommendedName>
</protein>
<evidence type="ECO:0000313" key="3">
    <source>
        <dbReference type="EMBL" id="KAJ7101359.1"/>
    </source>
</evidence>
<dbReference type="AlphaFoldDB" id="A0AAD6UHD7"/>
<dbReference type="Pfam" id="PF24016">
    <property type="entry name" value="DUF7330"/>
    <property type="match status" value="1"/>
</dbReference>
<dbReference type="EMBL" id="JARJCN010000004">
    <property type="protein sequence ID" value="KAJ7101359.1"/>
    <property type="molecule type" value="Genomic_DNA"/>
</dbReference>
<reference evidence="3" key="1">
    <citation type="submission" date="2023-03" db="EMBL/GenBank/DDBJ databases">
        <title>Massive genome expansion in bonnet fungi (Mycena s.s.) driven by repeated elements and novel gene families across ecological guilds.</title>
        <authorList>
            <consortium name="Lawrence Berkeley National Laboratory"/>
            <person name="Harder C.B."/>
            <person name="Miyauchi S."/>
            <person name="Viragh M."/>
            <person name="Kuo A."/>
            <person name="Thoen E."/>
            <person name="Andreopoulos B."/>
            <person name="Lu D."/>
            <person name="Skrede I."/>
            <person name="Drula E."/>
            <person name="Henrissat B."/>
            <person name="Morin E."/>
            <person name="Kohler A."/>
            <person name="Barry K."/>
            <person name="LaButti K."/>
            <person name="Morin E."/>
            <person name="Salamov A."/>
            <person name="Lipzen A."/>
            <person name="Mereny Z."/>
            <person name="Hegedus B."/>
            <person name="Baldrian P."/>
            <person name="Stursova M."/>
            <person name="Weitz H."/>
            <person name="Taylor A."/>
            <person name="Grigoriev I.V."/>
            <person name="Nagy L.G."/>
            <person name="Martin F."/>
            <person name="Kauserud H."/>
        </authorList>
    </citation>
    <scope>NUCLEOTIDE SEQUENCE</scope>
    <source>
        <strain evidence="3">CBHHK173m</strain>
    </source>
</reference>
<feature type="region of interest" description="Disordered" evidence="1">
    <location>
        <begin position="23"/>
        <end position="53"/>
    </location>
</feature>
<name>A0AAD6UHD7_9AGAR</name>
<sequence>MIIDSTTLKNVQGTDATVNLAALPDDPPPPYFDSQLPSGSSPAQASGSQLRTTGVRPTNYLSLNLGDRSIKGSYAIDPRVQIPSALLPPLEEGVRRKNALLRTTHGPIDVDILVVGDAGSKVDILIASSNGPIQARLHAPDSVRPAIHITAESSSGPITIDLPASFRGPVTLRTHSAAIRISDTLASDAIMLNETESTRHCFVGDLSDWTEDWKGDTLSVESRSGPVTLRYDGEVANVSATPGPPPPPVTLTPNAWGAQGLAAAMQNLNVSGPWGWDRPQPHLPPRVPPNASVFIPGMHMHPATLGRGFGCVPRGGGPFGRHPLAPGLAARGFLPGSQYRGSLPLGRGRGHGFP</sequence>
<keyword evidence="4" id="KW-1185">Reference proteome</keyword>
<organism evidence="3 4">
    <name type="scientific">Mycena belliarum</name>
    <dbReference type="NCBI Taxonomy" id="1033014"/>
    <lineage>
        <taxon>Eukaryota</taxon>
        <taxon>Fungi</taxon>
        <taxon>Dikarya</taxon>
        <taxon>Basidiomycota</taxon>
        <taxon>Agaricomycotina</taxon>
        <taxon>Agaricomycetes</taxon>
        <taxon>Agaricomycetidae</taxon>
        <taxon>Agaricales</taxon>
        <taxon>Marasmiineae</taxon>
        <taxon>Mycenaceae</taxon>
        <taxon>Mycena</taxon>
    </lineage>
</organism>
<evidence type="ECO:0000259" key="2">
    <source>
        <dbReference type="Pfam" id="PF24016"/>
    </source>
</evidence>
<dbReference type="Proteomes" id="UP001222325">
    <property type="component" value="Unassembled WGS sequence"/>
</dbReference>
<evidence type="ECO:0000256" key="1">
    <source>
        <dbReference type="SAM" id="MobiDB-lite"/>
    </source>
</evidence>
<gene>
    <name evidence="3" type="ORF">B0H15DRAFT_943687</name>
</gene>
<accession>A0AAD6UHD7</accession>
<dbReference type="InterPro" id="IPR055754">
    <property type="entry name" value="DUF7330"/>
</dbReference>
<proteinExistence type="predicted"/>